<dbReference type="Gene3D" id="3.30.420.10">
    <property type="entry name" value="Ribonuclease H-like superfamily/Ribonuclease H"/>
    <property type="match status" value="1"/>
</dbReference>
<reference evidence="3 4" key="1">
    <citation type="journal article" date="2015" name="Stand. Genomic Sci.">
        <title>Genomic Encyclopedia of Bacterial and Archaeal Type Strains, Phase III: the genomes of soil and plant-associated and newly described type strains.</title>
        <authorList>
            <person name="Whitman W.B."/>
            <person name="Woyke T."/>
            <person name="Klenk H.P."/>
            <person name="Zhou Y."/>
            <person name="Lilburn T.G."/>
            <person name="Beck B.J."/>
            <person name="De Vos P."/>
            <person name="Vandamme P."/>
            <person name="Eisen J.A."/>
            <person name="Garrity G."/>
            <person name="Hugenholtz P."/>
            <person name="Kyrpides N.C."/>
        </authorList>
    </citation>
    <scope>NUCLEOTIDE SEQUENCE [LARGE SCALE GENOMIC DNA]</scope>
    <source>
        <strain evidence="3 4">CGMCC 1.6855</strain>
    </source>
</reference>
<protein>
    <submittedName>
        <fullName evidence="3">Transposase</fullName>
    </submittedName>
</protein>
<gene>
    <name evidence="3" type="ORF">IQ31_03640</name>
</gene>
<dbReference type="InterPro" id="IPR006120">
    <property type="entry name" value="Resolvase_HTH_dom"/>
</dbReference>
<sequence length="534" mass="61746">MAGKPKRMSQIKQLIRLYQSGNGIKTIARILGMSKNTVRSYLKKMAEGGFNTEELLRQDDPLLEKSFHAGNPAYKADKFEYLKSRLDYYEKELKRTGVTKQLLWQEYIESDPTGYSYPQFNYHLRQQLVSRKGSMVMEHTAGDKLYIDFSGKKLHYIDRSTGELVACEVFVACLPFSDYAFALAVPSQQTPDFLYALSCCLEAIGGVPKAIVPDNLKAAVTRADKYEPLLNQSMEDFANHYGTAVVPARAGRPKDKSLVENQVKMIYTRVFAPLRDRQFFDIHSLNEAIKTCMLKHNQTRMQQKPYCREERFLSAEKSTLGELPRERFELKYYAELKVGENGHIYLQRNKHYYSVPFVYIGTRVKIIYTRSMVSIYCQGKQIATHIRSYQENTYTTVAEHLKSEHQAYKNRSHGTYLTRAKAHSAEFAELLEALFEHARYPEQLFRTCDGLFRLKRDFPTEEFDRACKYVLKNKLYTYYYFRNVLENGTANNQEETPVKSSLPDHANIRGRAYYAGSQPTLFDPPSGGPEMRPE</sequence>
<feature type="domain" description="Integrase catalytic" evidence="2">
    <location>
        <begin position="137"/>
        <end position="332"/>
    </location>
</feature>
<proteinExistence type="inferred from homology"/>
<dbReference type="SUPFAM" id="SSF53098">
    <property type="entry name" value="Ribonuclease H-like"/>
    <property type="match status" value="1"/>
</dbReference>
<dbReference type="GO" id="GO:0015074">
    <property type="term" value="P:DNA integration"/>
    <property type="evidence" value="ECO:0007669"/>
    <property type="project" value="InterPro"/>
</dbReference>
<dbReference type="PANTHER" id="PTHR35004">
    <property type="entry name" value="TRANSPOSASE RV3428C-RELATED"/>
    <property type="match status" value="1"/>
</dbReference>
<evidence type="ECO:0000313" key="4">
    <source>
        <dbReference type="Proteomes" id="UP000315908"/>
    </source>
</evidence>
<dbReference type="GO" id="GO:0000150">
    <property type="term" value="F:DNA strand exchange activity"/>
    <property type="evidence" value="ECO:0007669"/>
    <property type="project" value="InterPro"/>
</dbReference>
<dbReference type="AlphaFoldDB" id="A0A562MC72"/>
<name>A0A562MC72_9SPHI</name>
<accession>A0A562MC72</accession>
<organism evidence="3 4">
    <name type="scientific">Sphingobacterium siyangense</name>
    <dbReference type="NCBI Taxonomy" id="459529"/>
    <lineage>
        <taxon>Bacteria</taxon>
        <taxon>Pseudomonadati</taxon>
        <taxon>Bacteroidota</taxon>
        <taxon>Sphingobacteriia</taxon>
        <taxon>Sphingobacteriales</taxon>
        <taxon>Sphingobacteriaceae</taxon>
        <taxon>Sphingobacterium</taxon>
    </lineage>
</organism>
<evidence type="ECO:0000259" key="2">
    <source>
        <dbReference type="PROSITE" id="PS50994"/>
    </source>
</evidence>
<dbReference type="EMBL" id="VLKR01000021">
    <property type="protein sequence ID" value="TWI17494.1"/>
    <property type="molecule type" value="Genomic_DNA"/>
</dbReference>
<dbReference type="PROSITE" id="PS50994">
    <property type="entry name" value="INTEGRASE"/>
    <property type="match status" value="1"/>
</dbReference>
<dbReference type="InterPro" id="IPR001584">
    <property type="entry name" value="Integrase_cat-core"/>
</dbReference>
<dbReference type="Pfam" id="PF02796">
    <property type="entry name" value="HTH_7"/>
    <property type="match status" value="1"/>
</dbReference>
<dbReference type="InterPro" id="IPR012337">
    <property type="entry name" value="RNaseH-like_sf"/>
</dbReference>
<dbReference type="Proteomes" id="UP000315908">
    <property type="component" value="Unassembled WGS sequence"/>
</dbReference>
<comment type="similarity">
    <text evidence="1">Belongs to the transposase IS21/IS408/IS1162 family.</text>
</comment>
<comment type="caution">
    <text evidence="3">The sequence shown here is derived from an EMBL/GenBank/DDBJ whole genome shotgun (WGS) entry which is preliminary data.</text>
</comment>
<dbReference type="NCBIfam" id="NF033546">
    <property type="entry name" value="transpos_IS21"/>
    <property type="match status" value="1"/>
</dbReference>
<dbReference type="OrthoDB" id="3193769at2"/>
<dbReference type="GO" id="GO:0003677">
    <property type="term" value="F:DNA binding"/>
    <property type="evidence" value="ECO:0007669"/>
    <property type="project" value="InterPro"/>
</dbReference>
<dbReference type="InterPro" id="IPR054353">
    <property type="entry name" value="IstA-like_C"/>
</dbReference>
<dbReference type="Gene3D" id="1.10.10.60">
    <property type="entry name" value="Homeodomain-like"/>
    <property type="match status" value="1"/>
</dbReference>
<evidence type="ECO:0000313" key="3">
    <source>
        <dbReference type="EMBL" id="TWI17494.1"/>
    </source>
</evidence>
<dbReference type="Pfam" id="PF22483">
    <property type="entry name" value="Mu-transpos_C_2"/>
    <property type="match status" value="1"/>
</dbReference>
<evidence type="ECO:0000256" key="1">
    <source>
        <dbReference type="ARBA" id="ARBA00009277"/>
    </source>
</evidence>
<dbReference type="InterPro" id="IPR036397">
    <property type="entry name" value="RNaseH_sf"/>
</dbReference>
<dbReference type="PANTHER" id="PTHR35004:SF8">
    <property type="entry name" value="TRANSPOSASE RV3428C-RELATED"/>
    <property type="match status" value="1"/>
</dbReference>